<evidence type="ECO:0000313" key="2">
    <source>
        <dbReference type="EMBL" id="KAI5427428.1"/>
    </source>
</evidence>
<dbReference type="AlphaFoldDB" id="A0A9D4XW40"/>
<feature type="region of interest" description="Disordered" evidence="1">
    <location>
        <begin position="135"/>
        <end position="155"/>
    </location>
</feature>
<keyword evidence="3" id="KW-1185">Reference proteome</keyword>
<dbReference type="Gramene" id="Psat03G0273500-T1">
    <property type="protein sequence ID" value="KAI5427428.1"/>
    <property type="gene ID" value="KIW84_032735"/>
</dbReference>
<name>A0A9D4XW40_PEA</name>
<protein>
    <submittedName>
        <fullName evidence="2">Uncharacterized protein</fullName>
    </submittedName>
</protein>
<proteinExistence type="predicted"/>
<gene>
    <name evidence="2" type="ORF">KIW84_032735</name>
</gene>
<evidence type="ECO:0000313" key="3">
    <source>
        <dbReference type="Proteomes" id="UP001058974"/>
    </source>
</evidence>
<evidence type="ECO:0000256" key="1">
    <source>
        <dbReference type="SAM" id="MobiDB-lite"/>
    </source>
</evidence>
<comment type="caution">
    <text evidence="2">The sequence shown here is derived from an EMBL/GenBank/DDBJ whole genome shotgun (WGS) entry which is preliminary data.</text>
</comment>
<sequence length="223" mass="24597">MVKETRNLCSKQRKWTPLGRLISNILLKSKLVARLEEMSIRDDLYTNVGKLFNGRNLKNMLMITDVVNPSVLNRESISTRRVEIYDFSLFTKLDPLDVLWAYMKRCLTDGTDPGLDIHNLMDAHPDATLKRKIKSKKVDEGTSNPHPPSSAKKVTKVIKESEAARVAEAAKTAEVVSVAEATRASEAGKAGKAAKTTKVIKVAETTKADEAAKAESLCLSESL</sequence>
<dbReference type="EMBL" id="JAMSHJ010000003">
    <property type="protein sequence ID" value="KAI5427428.1"/>
    <property type="molecule type" value="Genomic_DNA"/>
</dbReference>
<accession>A0A9D4XW40</accession>
<organism evidence="2 3">
    <name type="scientific">Pisum sativum</name>
    <name type="common">Garden pea</name>
    <name type="synonym">Lathyrus oleraceus</name>
    <dbReference type="NCBI Taxonomy" id="3888"/>
    <lineage>
        <taxon>Eukaryota</taxon>
        <taxon>Viridiplantae</taxon>
        <taxon>Streptophyta</taxon>
        <taxon>Embryophyta</taxon>
        <taxon>Tracheophyta</taxon>
        <taxon>Spermatophyta</taxon>
        <taxon>Magnoliopsida</taxon>
        <taxon>eudicotyledons</taxon>
        <taxon>Gunneridae</taxon>
        <taxon>Pentapetalae</taxon>
        <taxon>rosids</taxon>
        <taxon>fabids</taxon>
        <taxon>Fabales</taxon>
        <taxon>Fabaceae</taxon>
        <taxon>Papilionoideae</taxon>
        <taxon>50 kb inversion clade</taxon>
        <taxon>NPAAA clade</taxon>
        <taxon>Hologalegina</taxon>
        <taxon>IRL clade</taxon>
        <taxon>Fabeae</taxon>
        <taxon>Lathyrus</taxon>
    </lineage>
</organism>
<dbReference type="Proteomes" id="UP001058974">
    <property type="component" value="Chromosome 3"/>
</dbReference>
<reference evidence="2 3" key="1">
    <citation type="journal article" date="2022" name="Nat. Genet.">
        <title>Improved pea reference genome and pan-genome highlight genomic features and evolutionary characteristics.</title>
        <authorList>
            <person name="Yang T."/>
            <person name="Liu R."/>
            <person name="Luo Y."/>
            <person name="Hu S."/>
            <person name="Wang D."/>
            <person name="Wang C."/>
            <person name="Pandey M.K."/>
            <person name="Ge S."/>
            <person name="Xu Q."/>
            <person name="Li N."/>
            <person name="Li G."/>
            <person name="Huang Y."/>
            <person name="Saxena R.K."/>
            <person name="Ji Y."/>
            <person name="Li M."/>
            <person name="Yan X."/>
            <person name="He Y."/>
            <person name="Liu Y."/>
            <person name="Wang X."/>
            <person name="Xiang C."/>
            <person name="Varshney R.K."/>
            <person name="Ding H."/>
            <person name="Gao S."/>
            <person name="Zong X."/>
        </authorList>
    </citation>
    <scope>NUCLEOTIDE SEQUENCE [LARGE SCALE GENOMIC DNA]</scope>
    <source>
        <strain evidence="2 3">cv. Zhongwan 6</strain>
    </source>
</reference>